<evidence type="ECO:0000256" key="1">
    <source>
        <dbReference type="SAM" id="Phobius"/>
    </source>
</evidence>
<keyword evidence="1" id="KW-0812">Transmembrane</keyword>
<protein>
    <submittedName>
        <fullName evidence="2">Uncharacterized protein</fullName>
    </submittedName>
</protein>
<dbReference type="AlphaFoldDB" id="A0A0L0NXL1"/>
<name>A0A0L0NXL1_CANAR</name>
<accession>A0A0L0NXL1</accession>
<sequence length="138" mass="16071">MWDRFDSGVLRVRREMGGGDEITAFMILGTVGMVGLWMDSKELGRKRRRWKKPHRNGAAKEGFFFYYICGFFFFFFWLRFGSREICEVRQLAQCGSADRQRRALSHLHGTLQGACRHDAALTRPPTHVRHTPQQCCVL</sequence>
<keyword evidence="1" id="KW-1133">Transmembrane helix</keyword>
<reference evidence="3" key="1">
    <citation type="journal article" date="2015" name="BMC Genomics">
        <title>Draft genome of a commonly misdiagnosed multidrug resistant pathogen Candida auris.</title>
        <authorList>
            <person name="Chatterjee S."/>
            <person name="Alampalli S.V."/>
            <person name="Nageshan R.K."/>
            <person name="Chettiar S.T."/>
            <person name="Joshi S."/>
            <person name="Tatu U.S."/>
        </authorList>
    </citation>
    <scope>NUCLEOTIDE SEQUENCE [LARGE SCALE GENOMIC DNA]</scope>
    <source>
        <strain evidence="3">6684</strain>
    </source>
</reference>
<evidence type="ECO:0000313" key="2">
    <source>
        <dbReference type="EMBL" id="KND98739.1"/>
    </source>
</evidence>
<keyword evidence="1" id="KW-0472">Membrane</keyword>
<gene>
    <name evidence="2" type="ORF">QG37_04646</name>
</gene>
<feature type="transmembrane region" description="Helical" evidence="1">
    <location>
        <begin position="61"/>
        <end position="80"/>
    </location>
</feature>
<dbReference type="Proteomes" id="UP000037122">
    <property type="component" value="Unassembled WGS sequence"/>
</dbReference>
<proteinExistence type="predicted"/>
<comment type="caution">
    <text evidence="2">The sequence shown here is derived from an EMBL/GenBank/DDBJ whole genome shotgun (WGS) entry which is preliminary data.</text>
</comment>
<dbReference type="EMBL" id="LGST01000031">
    <property type="protein sequence ID" value="KND98739.1"/>
    <property type="molecule type" value="Genomic_DNA"/>
</dbReference>
<feature type="transmembrane region" description="Helical" evidence="1">
    <location>
        <begin position="22"/>
        <end position="40"/>
    </location>
</feature>
<dbReference type="VEuPathDB" id="FungiDB:QG37_04646"/>
<evidence type="ECO:0000313" key="3">
    <source>
        <dbReference type="Proteomes" id="UP000037122"/>
    </source>
</evidence>
<organism evidence="2 3">
    <name type="scientific">Candidozyma auris</name>
    <name type="common">Yeast</name>
    <name type="synonym">Candida auris</name>
    <dbReference type="NCBI Taxonomy" id="498019"/>
    <lineage>
        <taxon>Eukaryota</taxon>
        <taxon>Fungi</taxon>
        <taxon>Dikarya</taxon>
        <taxon>Ascomycota</taxon>
        <taxon>Saccharomycotina</taxon>
        <taxon>Pichiomycetes</taxon>
        <taxon>Metschnikowiaceae</taxon>
        <taxon>Candidozyma</taxon>
    </lineage>
</organism>